<dbReference type="Pfam" id="PF13439">
    <property type="entry name" value="Glyco_transf_4"/>
    <property type="match status" value="1"/>
</dbReference>
<evidence type="ECO:0000313" key="3">
    <source>
        <dbReference type="EMBL" id="CAI8825847.1"/>
    </source>
</evidence>
<name>A0AA35V689_METCP</name>
<dbReference type="InterPro" id="IPR028098">
    <property type="entry name" value="Glyco_trans_4-like_N"/>
</dbReference>
<reference evidence="3" key="1">
    <citation type="submission" date="2023-03" db="EMBL/GenBank/DDBJ databases">
        <authorList>
            <person name="Pearce D."/>
        </authorList>
    </citation>
    <scope>NUCLEOTIDE SEQUENCE</scope>
    <source>
        <strain evidence="3">Mc</strain>
    </source>
</reference>
<gene>
    <name evidence="3" type="ORF">MCNOR_2033</name>
</gene>
<dbReference type="AlphaFoldDB" id="A0AA35V689"/>
<feature type="domain" description="Glycosyl transferase family 1" evidence="1">
    <location>
        <begin position="195"/>
        <end position="356"/>
    </location>
</feature>
<evidence type="ECO:0000259" key="1">
    <source>
        <dbReference type="Pfam" id="PF00534"/>
    </source>
</evidence>
<dbReference type="EC" id="2.4.1.291" evidence="3"/>
<dbReference type="Proteomes" id="UP001158598">
    <property type="component" value="Chromosome"/>
</dbReference>
<sequence>MSSRVPAGKPRLLVILPADVIGGAETVVFNLLAGLRGFDCVLLTQSAIADFYRGCDIRLYLFDDWRCGQPYRLSVGNGLRYAWAIRSVVRRERPNLVLSIMHNGTFFASLAKRLFFSRIPLAGTILGSLTGYFTRVGRKPTLLERWVIHCCLTLPDRVIVPSYGVFEDLVDTFGAQPGRLKVIYNGIDVCGVRRKAEQPIELTKDRSWIVSASRFSSQKDFPTLLAAFKDVLARRPARLVLVGDGELRQDIERIASDLGIREHVVMVGFRENPFPYMAQADIFVLSSFFEGFGNVIVEAMALGVPVVASDCPSGPAEIISDGENGFLVPVGDARALADRCVTLLSDDERRSAMVRSGLDRADYFSVGAMLTAFDGCLNEMLTGAVFDESRGSNPDG</sequence>
<dbReference type="SUPFAM" id="SSF53756">
    <property type="entry name" value="UDP-Glycosyltransferase/glycogen phosphorylase"/>
    <property type="match status" value="1"/>
</dbReference>
<keyword evidence="3" id="KW-0328">Glycosyltransferase</keyword>
<evidence type="ECO:0000313" key="4">
    <source>
        <dbReference type="Proteomes" id="UP001158598"/>
    </source>
</evidence>
<accession>A0AA35V689</accession>
<dbReference type="PANTHER" id="PTHR12526">
    <property type="entry name" value="GLYCOSYLTRANSFERASE"/>
    <property type="match status" value="1"/>
</dbReference>
<keyword evidence="3" id="KW-0808">Transferase</keyword>
<dbReference type="PANTHER" id="PTHR12526:SF630">
    <property type="entry name" value="GLYCOSYLTRANSFERASE"/>
    <property type="match status" value="1"/>
</dbReference>
<dbReference type="InterPro" id="IPR001296">
    <property type="entry name" value="Glyco_trans_1"/>
</dbReference>
<dbReference type="EMBL" id="OX458332">
    <property type="protein sequence ID" value="CAI8825847.1"/>
    <property type="molecule type" value="Genomic_DNA"/>
</dbReference>
<dbReference type="Gene3D" id="3.40.50.2000">
    <property type="entry name" value="Glycogen Phosphorylase B"/>
    <property type="match status" value="2"/>
</dbReference>
<protein>
    <submittedName>
        <fullName evidence="3">N-acetylgalactosamine-N, N'-diacetylbacillosaminyl-diphospho-undecaprenol 4-alpha-N-acetylgalactosaminyltransferase</fullName>
        <ecNumber evidence="3">2.4.1.291</ecNumber>
    </submittedName>
</protein>
<dbReference type="Pfam" id="PF00534">
    <property type="entry name" value="Glycos_transf_1"/>
    <property type="match status" value="1"/>
</dbReference>
<proteinExistence type="predicted"/>
<organism evidence="3 4">
    <name type="scientific">Methylococcus capsulatus</name>
    <dbReference type="NCBI Taxonomy" id="414"/>
    <lineage>
        <taxon>Bacteria</taxon>
        <taxon>Pseudomonadati</taxon>
        <taxon>Pseudomonadota</taxon>
        <taxon>Gammaproteobacteria</taxon>
        <taxon>Methylococcales</taxon>
        <taxon>Methylococcaceae</taxon>
        <taxon>Methylococcus</taxon>
    </lineage>
</organism>
<dbReference type="GO" id="GO:0016757">
    <property type="term" value="F:glycosyltransferase activity"/>
    <property type="evidence" value="ECO:0007669"/>
    <property type="project" value="UniProtKB-KW"/>
</dbReference>
<dbReference type="GeneID" id="88224741"/>
<dbReference type="CDD" id="cd03811">
    <property type="entry name" value="GT4_GT28_WabH-like"/>
    <property type="match status" value="1"/>
</dbReference>
<evidence type="ECO:0000259" key="2">
    <source>
        <dbReference type="Pfam" id="PF13439"/>
    </source>
</evidence>
<dbReference type="RefSeq" id="WP_010961768.1">
    <property type="nucleotide sequence ID" value="NZ_CP079096.1"/>
</dbReference>
<dbReference type="OMA" id="VIIHESK"/>
<feature type="domain" description="Glycosyltransferase subfamily 4-like N-terminal" evidence="2">
    <location>
        <begin position="21"/>
        <end position="189"/>
    </location>
</feature>